<accession>A0A401GQE3</accession>
<evidence type="ECO:0000256" key="2">
    <source>
        <dbReference type="SAM" id="MobiDB-lite"/>
    </source>
</evidence>
<dbReference type="Proteomes" id="UP000287166">
    <property type="component" value="Unassembled WGS sequence"/>
</dbReference>
<keyword evidence="1" id="KW-0175">Coiled coil</keyword>
<dbReference type="OrthoDB" id="2672960at2759"/>
<dbReference type="InParanoid" id="A0A401GQE3"/>
<dbReference type="STRING" id="139825.A0A401GQE3"/>
<evidence type="ECO:0000313" key="4">
    <source>
        <dbReference type="Proteomes" id="UP000287166"/>
    </source>
</evidence>
<dbReference type="AlphaFoldDB" id="A0A401GQE3"/>
<organism evidence="3 4">
    <name type="scientific">Sparassis crispa</name>
    <dbReference type="NCBI Taxonomy" id="139825"/>
    <lineage>
        <taxon>Eukaryota</taxon>
        <taxon>Fungi</taxon>
        <taxon>Dikarya</taxon>
        <taxon>Basidiomycota</taxon>
        <taxon>Agaricomycotina</taxon>
        <taxon>Agaricomycetes</taxon>
        <taxon>Polyporales</taxon>
        <taxon>Sparassidaceae</taxon>
        <taxon>Sparassis</taxon>
    </lineage>
</organism>
<gene>
    <name evidence="3" type="ORF">SCP_0604220</name>
</gene>
<comment type="caution">
    <text evidence="3">The sequence shown here is derived from an EMBL/GenBank/DDBJ whole genome shotgun (WGS) entry which is preliminary data.</text>
</comment>
<evidence type="ECO:0000256" key="1">
    <source>
        <dbReference type="SAM" id="Coils"/>
    </source>
</evidence>
<dbReference type="GeneID" id="38781360"/>
<feature type="compositionally biased region" description="Pro residues" evidence="2">
    <location>
        <begin position="1"/>
        <end position="11"/>
    </location>
</feature>
<reference evidence="3 4" key="1">
    <citation type="journal article" date="2018" name="Sci. Rep.">
        <title>Genome sequence of the cauliflower mushroom Sparassis crispa (Hanabiratake) and its association with beneficial usage.</title>
        <authorList>
            <person name="Kiyama R."/>
            <person name="Furutani Y."/>
            <person name="Kawaguchi K."/>
            <person name="Nakanishi T."/>
        </authorList>
    </citation>
    <scope>NUCLEOTIDE SEQUENCE [LARGE SCALE GENOMIC DNA]</scope>
</reference>
<protein>
    <submittedName>
        <fullName evidence="3">Uncharacterized protein</fullName>
    </submittedName>
</protein>
<feature type="region of interest" description="Disordered" evidence="2">
    <location>
        <begin position="1"/>
        <end position="30"/>
    </location>
</feature>
<sequence>MDPPGNAPLAPPALAQAPGVPPPRLQSDPSLEVCPNFSSPLYNAIVQAFALSQGIVPNVATQQLTDVWTAENDSRKLAWATQCQADQDAEDAAEAQHLAAEDAAKRADEELAEAECREVEKKKPKIGDFDEDVAPPDVLLARLSVYALEKLRKCEYIGLWYFTEEGCQDAHDSQSFTIDEAFSIAHLDNMMALKPMASCHASRNALQDHDLSWRQMTMGKAVFLIEIQKAGWPQKHRDSLLAFFYAITNHEF</sequence>
<name>A0A401GQE3_9APHY</name>
<evidence type="ECO:0000313" key="3">
    <source>
        <dbReference type="EMBL" id="GBE84443.1"/>
    </source>
</evidence>
<feature type="coiled-coil region" evidence="1">
    <location>
        <begin position="90"/>
        <end position="117"/>
    </location>
</feature>
<proteinExistence type="predicted"/>
<dbReference type="RefSeq" id="XP_027615356.1">
    <property type="nucleotide sequence ID" value="XM_027759555.1"/>
</dbReference>
<keyword evidence="4" id="KW-1185">Reference proteome</keyword>
<dbReference type="EMBL" id="BFAD01000006">
    <property type="protein sequence ID" value="GBE84443.1"/>
    <property type="molecule type" value="Genomic_DNA"/>
</dbReference>